<evidence type="ECO:0000313" key="2">
    <source>
        <dbReference type="Proteomes" id="UP001163603"/>
    </source>
</evidence>
<accession>A0ACC0YHF7</accession>
<proteinExistence type="predicted"/>
<comment type="caution">
    <text evidence="1">The sequence shown here is derived from an EMBL/GenBank/DDBJ whole genome shotgun (WGS) entry which is preliminary data.</text>
</comment>
<reference evidence="2" key="1">
    <citation type="journal article" date="2023" name="G3 (Bethesda)">
        <title>Genome assembly and association tests identify interacting loci associated with vigor, precocity, and sex in interspecific pistachio rootstocks.</title>
        <authorList>
            <person name="Palmer W."/>
            <person name="Jacygrad E."/>
            <person name="Sagayaradj S."/>
            <person name="Cavanaugh K."/>
            <person name="Han R."/>
            <person name="Bertier L."/>
            <person name="Beede B."/>
            <person name="Kafkas S."/>
            <person name="Golino D."/>
            <person name="Preece J."/>
            <person name="Michelmore R."/>
        </authorList>
    </citation>
    <scope>NUCLEOTIDE SEQUENCE [LARGE SCALE GENOMIC DNA]</scope>
</reference>
<gene>
    <name evidence="1" type="ORF">Pint_22037</name>
</gene>
<dbReference type="EMBL" id="CM047741">
    <property type="protein sequence ID" value="KAJ0037482.1"/>
    <property type="molecule type" value="Genomic_DNA"/>
</dbReference>
<organism evidence="1 2">
    <name type="scientific">Pistacia integerrima</name>
    <dbReference type="NCBI Taxonomy" id="434235"/>
    <lineage>
        <taxon>Eukaryota</taxon>
        <taxon>Viridiplantae</taxon>
        <taxon>Streptophyta</taxon>
        <taxon>Embryophyta</taxon>
        <taxon>Tracheophyta</taxon>
        <taxon>Spermatophyta</taxon>
        <taxon>Magnoliopsida</taxon>
        <taxon>eudicotyledons</taxon>
        <taxon>Gunneridae</taxon>
        <taxon>Pentapetalae</taxon>
        <taxon>rosids</taxon>
        <taxon>malvids</taxon>
        <taxon>Sapindales</taxon>
        <taxon>Anacardiaceae</taxon>
        <taxon>Pistacia</taxon>
    </lineage>
</organism>
<sequence>MLTVPVATLASNGRTIPLVGFGTAEFPFNTTESVEKYFLHAIQLGYRHFDAAALYGTEQSLGEAIAEALHLGLITSRDELFITSKLWCDDAHRDLVLPAIKKTLKNLGLEYLDLYLIHFPGSLKRGTGSSFTTEDIVAMDIESVWEAMEECQKLGLTKSIGVSNFSCKKLEKLLASAKIPPAVNQVEMNPVWQQKKLREFCEEKGIHITAYSPLGAKGVVWGTNRVMDSQVLKEIAIAKGKTVAQVSLRWVYEQGVSLVVKSFDRERMKENLEIFDWQLSAEELQKIEQIPQMRGNIVQQFVSEKGPYKSIEEIWDGEI</sequence>
<evidence type="ECO:0000313" key="1">
    <source>
        <dbReference type="EMBL" id="KAJ0037482.1"/>
    </source>
</evidence>
<protein>
    <submittedName>
        <fullName evidence="1">Uncharacterized protein</fullName>
    </submittedName>
</protein>
<keyword evidence="2" id="KW-1185">Reference proteome</keyword>
<name>A0ACC0YHF7_9ROSI</name>
<dbReference type="Proteomes" id="UP001163603">
    <property type="component" value="Chromosome 6"/>
</dbReference>